<proteinExistence type="predicted"/>
<evidence type="ECO:0000313" key="2">
    <source>
        <dbReference type="EMBL" id="MBC9713988.1"/>
    </source>
</evidence>
<comment type="caution">
    <text evidence="2">The sequence shown here is derived from an EMBL/GenBank/DDBJ whole genome shotgun (WGS) entry which is preliminary data.</text>
</comment>
<dbReference type="Proteomes" id="UP000642284">
    <property type="component" value="Unassembled WGS sequence"/>
</dbReference>
<protein>
    <recommendedName>
        <fullName evidence="4">DUF4337 domain-containing protein</fullName>
    </recommendedName>
</protein>
<dbReference type="EMBL" id="JACTVJ010000007">
    <property type="protein sequence ID" value="MBC9713988.1"/>
    <property type="molecule type" value="Genomic_DNA"/>
</dbReference>
<keyword evidence="3" id="KW-1185">Reference proteome</keyword>
<evidence type="ECO:0000256" key="1">
    <source>
        <dbReference type="SAM" id="Phobius"/>
    </source>
</evidence>
<sequence>MLALGLILLILGFVLGINILWTIGIILTVIGAVLWIMGSVGHAVGGRRHYY</sequence>
<accession>A0ABR7SEZ6</accession>
<name>A0ABR7SEZ6_9ACTN</name>
<reference evidence="2 3" key="1">
    <citation type="submission" date="2020-08" db="EMBL/GenBank/DDBJ databases">
        <title>Genemic of Streptomyces polyaspartic.</title>
        <authorList>
            <person name="Liu W."/>
        </authorList>
    </citation>
    <scope>NUCLEOTIDE SEQUENCE [LARGE SCALE GENOMIC DNA]</scope>
    <source>
        <strain evidence="2 3">TRM66268-LWL</strain>
    </source>
</reference>
<evidence type="ECO:0008006" key="4">
    <source>
        <dbReference type="Google" id="ProtNLM"/>
    </source>
</evidence>
<gene>
    <name evidence="2" type="ORF">H9Y04_15580</name>
</gene>
<organism evidence="2 3">
    <name type="scientific">Streptomyces polyasparticus</name>
    <dbReference type="NCBI Taxonomy" id="2767826"/>
    <lineage>
        <taxon>Bacteria</taxon>
        <taxon>Bacillati</taxon>
        <taxon>Actinomycetota</taxon>
        <taxon>Actinomycetes</taxon>
        <taxon>Kitasatosporales</taxon>
        <taxon>Streptomycetaceae</taxon>
        <taxon>Streptomyces</taxon>
    </lineage>
</organism>
<keyword evidence="1" id="KW-0812">Transmembrane</keyword>
<keyword evidence="1" id="KW-0472">Membrane</keyword>
<dbReference type="Pfam" id="PF19626">
    <property type="entry name" value="DUF6131"/>
    <property type="match status" value="1"/>
</dbReference>
<dbReference type="RefSeq" id="WP_187814483.1">
    <property type="nucleotide sequence ID" value="NZ_JACTVJ010000007.1"/>
</dbReference>
<dbReference type="InterPro" id="IPR046134">
    <property type="entry name" value="DUF6131"/>
</dbReference>
<feature type="transmembrane region" description="Helical" evidence="1">
    <location>
        <begin position="26"/>
        <end position="45"/>
    </location>
</feature>
<keyword evidence="1" id="KW-1133">Transmembrane helix</keyword>
<evidence type="ECO:0000313" key="3">
    <source>
        <dbReference type="Proteomes" id="UP000642284"/>
    </source>
</evidence>